<feature type="chain" id="PRO_5002742404" evidence="1">
    <location>
        <begin position="21"/>
        <end position="165"/>
    </location>
</feature>
<dbReference type="Proteomes" id="UP000001357">
    <property type="component" value="Unassembled WGS sequence"/>
</dbReference>
<evidence type="ECO:0000313" key="3">
    <source>
        <dbReference type="Proteomes" id="UP000001357"/>
    </source>
</evidence>
<accession>A9USG0</accession>
<evidence type="ECO:0000256" key="1">
    <source>
        <dbReference type="SAM" id="SignalP"/>
    </source>
</evidence>
<dbReference type="EMBL" id="CH991544">
    <property type="protein sequence ID" value="EDQ91773.1"/>
    <property type="molecule type" value="Genomic_DNA"/>
</dbReference>
<proteinExistence type="predicted"/>
<dbReference type="InParanoid" id="A9USG0"/>
<protein>
    <submittedName>
        <fullName evidence="2">Uncharacterized protein</fullName>
    </submittedName>
</protein>
<dbReference type="AlphaFoldDB" id="A9USG0"/>
<keyword evidence="3" id="KW-1185">Reference proteome</keyword>
<sequence length="165" mass="17536">MLFVLFLFWVVIILPQPIEPTPSLSLRSLSPSLCASLSLSEALSCLCFPCFMRLSLSVSLSVSPSLCLCLRLCLSVCLSRSLLSLSLSLAWGSFSVTHHGAHNSILVSKQGLAGAHQTNGSRAAPFSPHSTVPGVATSAHTPCLPALLLTTPPSCAALWLRHLMR</sequence>
<reference evidence="2 3" key="1">
    <citation type="journal article" date="2008" name="Nature">
        <title>The genome of the choanoflagellate Monosiga brevicollis and the origin of metazoans.</title>
        <authorList>
            <consortium name="JGI Sequencing"/>
            <person name="King N."/>
            <person name="Westbrook M.J."/>
            <person name="Young S.L."/>
            <person name="Kuo A."/>
            <person name="Abedin M."/>
            <person name="Chapman J."/>
            <person name="Fairclough S."/>
            <person name="Hellsten U."/>
            <person name="Isogai Y."/>
            <person name="Letunic I."/>
            <person name="Marr M."/>
            <person name="Pincus D."/>
            <person name="Putnam N."/>
            <person name="Rokas A."/>
            <person name="Wright K.J."/>
            <person name="Zuzow R."/>
            <person name="Dirks W."/>
            <person name="Good M."/>
            <person name="Goodstein D."/>
            <person name="Lemons D."/>
            <person name="Li W."/>
            <person name="Lyons J.B."/>
            <person name="Morris A."/>
            <person name="Nichols S."/>
            <person name="Richter D.J."/>
            <person name="Salamov A."/>
            <person name="Bork P."/>
            <person name="Lim W.A."/>
            <person name="Manning G."/>
            <person name="Miller W.T."/>
            <person name="McGinnis W."/>
            <person name="Shapiro H."/>
            <person name="Tjian R."/>
            <person name="Grigoriev I.V."/>
            <person name="Rokhsar D."/>
        </authorList>
    </citation>
    <scope>NUCLEOTIDE SEQUENCE [LARGE SCALE GENOMIC DNA]</scope>
    <source>
        <strain evidence="3">MX1 / ATCC 50154</strain>
    </source>
</reference>
<dbReference type="KEGG" id="mbr:MONBRDRAFT_22914"/>
<organism evidence="2 3">
    <name type="scientific">Monosiga brevicollis</name>
    <name type="common">Choanoflagellate</name>
    <dbReference type="NCBI Taxonomy" id="81824"/>
    <lineage>
        <taxon>Eukaryota</taxon>
        <taxon>Choanoflagellata</taxon>
        <taxon>Craspedida</taxon>
        <taxon>Salpingoecidae</taxon>
        <taxon>Monosiga</taxon>
    </lineage>
</organism>
<dbReference type="GeneID" id="5888549"/>
<keyword evidence="1" id="KW-0732">Signal</keyword>
<gene>
    <name evidence="2" type="ORF">MONBRDRAFT_22914</name>
</gene>
<name>A9USG0_MONBE</name>
<evidence type="ECO:0000313" key="2">
    <source>
        <dbReference type="EMBL" id="EDQ91773.1"/>
    </source>
</evidence>
<feature type="signal peptide" evidence="1">
    <location>
        <begin position="1"/>
        <end position="20"/>
    </location>
</feature>
<dbReference type="RefSeq" id="XP_001743059.1">
    <property type="nucleotide sequence ID" value="XM_001743007.1"/>
</dbReference>